<dbReference type="PROSITE" id="PS50231">
    <property type="entry name" value="RICIN_B_LECTIN"/>
    <property type="match status" value="1"/>
</dbReference>
<dbReference type="Gene3D" id="2.80.10.50">
    <property type="match status" value="1"/>
</dbReference>
<dbReference type="InterPro" id="IPR000772">
    <property type="entry name" value="Ricin_B_lectin"/>
</dbReference>
<keyword evidence="5" id="KW-1185">Reference proteome</keyword>
<gene>
    <name evidence="4" type="ORF">H480_26267</name>
</gene>
<feature type="region of interest" description="Disordered" evidence="1">
    <location>
        <begin position="502"/>
        <end position="521"/>
    </location>
</feature>
<proteinExistence type="predicted"/>
<dbReference type="AlphaFoldDB" id="R1G1Z1"/>
<feature type="chain" id="PRO_5038455670" description="Ricin B lectin domain-containing protein" evidence="2">
    <location>
        <begin position="25"/>
        <end position="1111"/>
    </location>
</feature>
<reference evidence="4 5" key="1">
    <citation type="submission" date="2013-02" db="EMBL/GenBank/DDBJ databases">
        <title>Draft genome sequence of Amycolatopsis vancoresmycina strain DSM 44592T.</title>
        <authorList>
            <person name="Kumar S."/>
            <person name="Kaur N."/>
            <person name="Kaur C."/>
            <person name="Raghava G.P.S."/>
            <person name="Mayilraj S."/>
        </authorList>
    </citation>
    <scope>NUCLEOTIDE SEQUENCE [LARGE SCALE GENOMIC DNA]</scope>
    <source>
        <strain evidence="4 5">DSM 44592</strain>
    </source>
</reference>
<dbReference type="eggNOG" id="COG0741">
    <property type="taxonomic scope" value="Bacteria"/>
</dbReference>
<dbReference type="RefSeq" id="WP_003098772.1">
    <property type="nucleotide sequence ID" value="NZ_AOUO01000394.1"/>
</dbReference>
<comment type="caution">
    <text evidence="4">The sequence shown here is derived from an EMBL/GenBank/DDBJ whole genome shotgun (WGS) entry which is preliminary data.</text>
</comment>
<organism evidence="4 5">
    <name type="scientific">Amycolatopsis vancoresmycina DSM 44592</name>
    <dbReference type="NCBI Taxonomy" id="1292037"/>
    <lineage>
        <taxon>Bacteria</taxon>
        <taxon>Bacillati</taxon>
        <taxon>Actinomycetota</taxon>
        <taxon>Actinomycetes</taxon>
        <taxon>Pseudonocardiales</taxon>
        <taxon>Pseudonocardiaceae</taxon>
        <taxon>Amycolatopsis</taxon>
    </lineage>
</organism>
<keyword evidence="2" id="KW-0732">Signal</keyword>
<dbReference type="EMBL" id="AOUO01000394">
    <property type="protein sequence ID" value="EOD65528.1"/>
    <property type="molecule type" value="Genomic_DNA"/>
</dbReference>
<evidence type="ECO:0000256" key="2">
    <source>
        <dbReference type="SAM" id="SignalP"/>
    </source>
</evidence>
<feature type="region of interest" description="Disordered" evidence="1">
    <location>
        <begin position="269"/>
        <end position="293"/>
    </location>
</feature>
<dbReference type="Proteomes" id="UP000014139">
    <property type="component" value="Unassembled WGS sequence"/>
</dbReference>
<name>R1G1Z1_9PSEU</name>
<evidence type="ECO:0000256" key="1">
    <source>
        <dbReference type="SAM" id="MobiDB-lite"/>
    </source>
</evidence>
<dbReference type="InterPro" id="IPR035992">
    <property type="entry name" value="Ricin_B-like_lectins"/>
</dbReference>
<evidence type="ECO:0000313" key="5">
    <source>
        <dbReference type="Proteomes" id="UP000014139"/>
    </source>
</evidence>
<accession>R1G1Z1</accession>
<dbReference type="SUPFAM" id="SSF50370">
    <property type="entry name" value="Ricin B-like lectins"/>
    <property type="match status" value="1"/>
</dbReference>
<feature type="domain" description="Ricin B lectin" evidence="3">
    <location>
        <begin position="1010"/>
        <end position="1105"/>
    </location>
</feature>
<evidence type="ECO:0000313" key="4">
    <source>
        <dbReference type="EMBL" id="EOD65528.1"/>
    </source>
</evidence>
<dbReference type="PATRIC" id="fig|1292037.4.peg.4967"/>
<dbReference type="Pfam" id="PF00652">
    <property type="entry name" value="Ricin_B_lectin"/>
    <property type="match status" value="1"/>
</dbReference>
<dbReference type="OrthoDB" id="5503950at2"/>
<sequence>MRSSWRKAALGALAFLTLVPAVTATPAAAEQTTQERQAVPADDPPVVAAAKRDELLGQGWQASGDRLWTTTGDAEGLHVLTAEAKTGYSWRTIADLTVTGLETDQWIGHGCVTGSGRRAVIVYAPRTFTNKEDLTSRGGLTAVVDLVTGAVTKLPIRTTLSYYNPGCGTGETAALTQEGGDRIPKTGVVTVDTTTGTLGARTELNGQTTSATPVDGGFVVADTAGLLKVGTDGTKQRLVAGTGGVPFNVRADAQGGVVFMDLAGNDSRVRRAPSSRQARQDAPTLASGPLGSVGVASGTGGKVFVTGTPAKLGTLPGAVAKLDVPSDAEVSSLGQTAITDVALAPVKPGTKAASDPHRPRPVHIATRSLRTGKTFGFGVDPGDTLKPRWNDTVDADRVCSVPRNDPGTQVYQPTPREVEWAADNAVTGARSVGDKIPAQILLGVLGQESNLWQAARNIWAGEYGNPLVGNYYGLEIYDDNPSNDWDIRWDSADCGYGVTQTTDGMRLAGHPKPGTPDDARPATEQRAIGTQYITNVNSGLQILLDKWRQLQARGMTLNNNDPMRIENWFYATWAYNSGLHDGTKPDDAGVVGLGWLNNPANPRYQADRANFGTKPSDFAHPERWPYPEKVLGFATSPPSGYEGPNQPEPFFRAATWNGASGPDTTPGTANYNRRTARPAPQTFCTADNNCSWGTAVQPDVPGELPGPCLHRDSAGKLDLRCWVKTAATWKTDCSATCGFEFVRYDPGVGKPADGASYPPRCDNNDSNPSHNGIVATAGVIDDVTTQTPPVRPCRGIHANMAGSDFSFSYPGSASKVDLHQVGGGYGAHYWYGHTRSDTDEGHKTQLIGNWTFPSVDGLARLMVYIPSHLADAAVVYVVDTANGPVNVPVRQADHHDEWVPLGAFPFYGQPKVHLNTITAGANGLDAVAFDAMAIDSVPDGPGYTPMIVNESSGPDGNYACLGLKGNVTKPGTPTEFRSCSKSWGYGYWNEVDAKVVINLPDSTQARGYILQDRLAGQCLQVADGRTDDGAPVVLGSCVAGDNNQIWTLPPQPTPATGTQRQLVINLKTGKCLSLGNANPNGTSPVVQSTCDYGGNITTQYWKAYTQQVPLQ</sequence>
<dbReference type="CDD" id="cd00161">
    <property type="entry name" value="beta-trefoil_Ricin-like"/>
    <property type="match status" value="2"/>
</dbReference>
<protein>
    <recommendedName>
        <fullName evidence="3">Ricin B lectin domain-containing protein</fullName>
    </recommendedName>
</protein>
<feature type="signal peptide" evidence="2">
    <location>
        <begin position="1"/>
        <end position="24"/>
    </location>
</feature>
<evidence type="ECO:0000259" key="3">
    <source>
        <dbReference type="Pfam" id="PF00652"/>
    </source>
</evidence>